<dbReference type="GO" id="GO:0051536">
    <property type="term" value="F:iron-sulfur cluster binding"/>
    <property type="evidence" value="ECO:0007669"/>
    <property type="project" value="UniProtKB-KW"/>
</dbReference>
<dbReference type="GO" id="GO:0043546">
    <property type="term" value="F:molybdopterin cofactor binding"/>
    <property type="evidence" value="ECO:0007669"/>
    <property type="project" value="InterPro"/>
</dbReference>
<dbReference type="GO" id="GO:0046872">
    <property type="term" value="F:metal ion binding"/>
    <property type="evidence" value="ECO:0007669"/>
    <property type="project" value="UniProtKB-KW"/>
</dbReference>
<keyword evidence="12" id="KW-1185">Reference proteome</keyword>
<dbReference type="InterPro" id="IPR050612">
    <property type="entry name" value="Prok_Mopterin_Oxidored"/>
</dbReference>
<evidence type="ECO:0000256" key="1">
    <source>
        <dbReference type="ARBA" id="ARBA00001942"/>
    </source>
</evidence>
<reference evidence="9 12" key="2">
    <citation type="submission" date="2011-04" db="EMBL/GenBank/DDBJ databases">
        <title>The complete genome of Selenomonas sputigena DSM 20758.</title>
        <authorList>
            <consortium name="US DOE Joint Genome Institute (JGI-PGF)"/>
            <person name="Lucas S."/>
            <person name="Copeland A."/>
            <person name="Lapidus A."/>
            <person name="Bruce D."/>
            <person name="Goodwin L."/>
            <person name="Pitluck S."/>
            <person name="Peters L."/>
            <person name="Kyrpides N."/>
            <person name="Mavromatis K."/>
            <person name="Ivanova N."/>
            <person name="Ovchinnikova G."/>
            <person name="Teshima H."/>
            <person name="Detter J.C."/>
            <person name="Tapia R."/>
            <person name="Han C."/>
            <person name="Land M."/>
            <person name="Hauser L."/>
            <person name="Markowitz V."/>
            <person name="Cheng J.-F."/>
            <person name="Hugenholtz P."/>
            <person name="Woyke T."/>
            <person name="Wu D."/>
            <person name="Gronow S."/>
            <person name="Wellnitz S."/>
            <person name="Schneider S."/>
            <person name="Klenk H.-P."/>
            <person name="Eisen J.A."/>
        </authorList>
    </citation>
    <scope>NUCLEOTIDE SEQUENCE [LARGE SCALE GENOMIC DNA]</scope>
    <source>
        <strain evidence="9">ATCC 35185</strain>
        <strain evidence="12">ATCC 35185 / DSM 20758 / VPI D19B-28</strain>
    </source>
</reference>
<dbReference type="InterPro" id="IPR006963">
    <property type="entry name" value="Mopterin_OxRdtase_4Fe-4S_dom"/>
</dbReference>
<dbReference type="Gene3D" id="3.40.50.740">
    <property type="match status" value="1"/>
</dbReference>
<keyword evidence="5 9" id="KW-0560">Oxidoreductase</keyword>
<keyword evidence="3" id="KW-0500">Molybdenum</keyword>
<name>C9LX66_SELS3</name>
<dbReference type="PANTHER" id="PTHR43742">
    <property type="entry name" value="TRIMETHYLAMINE-N-OXIDE REDUCTASE"/>
    <property type="match status" value="1"/>
</dbReference>
<evidence type="ECO:0000259" key="8">
    <source>
        <dbReference type="PROSITE" id="PS51669"/>
    </source>
</evidence>
<dbReference type="Proteomes" id="UP000011124">
    <property type="component" value="Chromosome"/>
</dbReference>
<evidence type="ECO:0000256" key="7">
    <source>
        <dbReference type="ARBA" id="ARBA00023014"/>
    </source>
</evidence>
<comment type="cofactor">
    <cofactor evidence="1">
        <name>Mo-bis(molybdopterin guanine dinucleotide)</name>
        <dbReference type="ChEBI" id="CHEBI:60539"/>
    </cofactor>
</comment>
<dbReference type="Gene3D" id="2.40.40.20">
    <property type="match status" value="1"/>
</dbReference>
<accession>C9LX66</accession>
<evidence type="ECO:0000256" key="4">
    <source>
        <dbReference type="ARBA" id="ARBA00022723"/>
    </source>
</evidence>
<dbReference type="EMBL" id="ACKP02000048">
    <property type="protein sequence ID" value="EEX76543.1"/>
    <property type="molecule type" value="Genomic_DNA"/>
</dbReference>
<dbReference type="HOGENOM" id="CLU_000422_13_3_9"/>
<evidence type="ECO:0000313" key="12">
    <source>
        <dbReference type="Proteomes" id="UP000011124"/>
    </source>
</evidence>
<sequence length="665" mass="72813">MEILRSVCPYDCPDCCGLLVEVEDGLARKVKGDPAHSFTRGTLCPKMAHYERTVHSPRRLLTPLKRTGKKGAGEFRPISWRDAVQEIAARWQEIIAQYGAEAIQPYSYAGTMGLLQHDAYHALFRALGAAELDRTICSPAKRHGWNSVMGATLAIRPQEAQQSDLIILWSLSMLATDIHFAHDVQVAKKRGAKIWCVDTYETATARQADRAFFVRPGTDGALALALLHVLETEGLTDETFLAAHVQGWQELKKDVLPRHTPESAAAVTGLSPAAIRELALAYGKARAPFIRLGSGFSRYTNGAMTTRLLLALPAAVGAWKKPGGGLLSSVPGSRAFSKNIVQRPDLRKNVRLVNMCEIGNALTSASEPPIKSLFVYSSNPACTAPDQKKVTEGLLRDDLFTVVHERFLTDTALYADIVLPATTSLEHSDIYAAYGHYTIQRGEAVILPIGESKPNWAVACLLADALGLDDPFFKKSEDELIDELIASTDAWPLPVDKAALAAGLPVDLPLPENYKLDFKTPSGKIELLNPKEEPPLPDYFPAHGDDEPFQFISAPDARILDSSFNEREELSRGKVMELLMHPDDAEKLGLADGDPVVCSNERGAAGFTLALSRRVRPGTLVSEGVWWRAYCKGRCGLNMLTSQRLTDKGGGSTFYDVNVRVERES</sequence>
<dbReference type="InterPro" id="IPR006657">
    <property type="entry name" value="MoPterin_dinucl-bd_dom"/>
</dbReference>
<dbReference type="RefSeq" id="WP_006193393.1">
    <property type="nucleotide sequence ID" value="NC_015437.1"/>
</dbReference>
<dbReference type="SMART" id="SM00926">
    <property type="entry name" value="Molybdop_Fe4S4"/>
    <property type="match status" value="1"/>
</dbReference>
<dbReference type="SUPFAM" id="SSF53706">
    <property type="entry name" value="Formate dehydrogenase/DMSO reductase, domains 1-3"/>
    <property type="match status" value="1"/>
</dbReference>
<dbReference type="GO" id="GO:0016491">
    <property type="term" value="F:oxidoreductase activity"/>
    <property type="evidence" value="ECO:0007669"/>
    <property type="project" value="UniProtKB-KW"/>
</dbReference>
<dbReference type="PANTHER" id="PTHR43742:SF6">
    <property type="entry name" value="OXIDOREDUCTASE YYAE-RELATED"/>
    <property type="match status" value="1"/>
</dbReference>
<evidence type="ECO:0000313" key="11">
    <source>
        <dbReference type="Proteomes" id="UP000003505"/>
    </source>
</evidence>
<dbReference type="InterPro" id="IPR009010">
    <property type="entry name" value="Asp_de-COase-like_dom_sf"/>
</dbReference>
<dbReference type="eggNOG" id="COG0243">
    <property type="taxonomic scope" value="Bacteria"/>
</dbReference>
<comment type="similarity">
    <text evidence="2">Belongs to the prokaryotic molybdopterin-containing oxidoreductase family.</text>
</comment>
<dbReference type="EC" id="1.7.99.4" evidence="9"/>
<gene>
    <name evidence="9" type="ordered locus">Selsp_0598</name>
    <name evidence="10" type="ORF">SELSPUOL_02069</name>
</gene>
<feature type="domain" description="4Fe-4S Mo/W bis-MGD-type" evidence="8">
    <location>
        <begin position="1"/>
        <end position="58"/>
    </location>
</feature>
<keyword evidence="4" id="KW-0479">Metal-binding</keyword>
<dbReference type="EMBL" id="CP002637">
    <property type="protein sequence ID" value="AEB99569.1"/>
    <property type="molecule type" value="Genomic_DNA"/>
</dbReference>
<proteinExistence type="inferred from homology"/>
<dbReference type="PROSITE" id="PS51669">
    <property type="entry name" value="4FE4S_MOW_BIS_MGD"/>
    <property type="match status" value="1"/>
</dbReference>
<dbReference type="STRING" id="546271.Selsp_0598"/>
<dbReference type="Proteomes" id="UP000003505">
    <property type="component" value="Unassembled WGS sequence"/>
</dbReference>
<evidence type="ECO:0000313" key="10">
    <source>
        <dbReference type="EMBL" id="EEX76543.1"/>
    </source>
</evidence>
<dbReference type="KEGG" id="ssg:Selsp_0598"/>
<dbReference type="Gene3D" id="2.20.25.90">
    <property type="entry name" value="ADC-like domains"/>
    <property type="match status" value="1"/>
</dbReference>
<evidence type="ECO:0000256" key="3">
    <source>
        <dbReference type="ARBA" id="ARBA00022505"/>
    </source>
</evidence>
<dbReference type="OrthoDB" id="219031at2"/>
<keyword evidence="7" id="KW-0411">Iron-sulfur</keyword>
<evidence type="ECO:0000313" key="9">
    <source>
        <dbReference type="EMBL" id="AEB99569.1"/>
    </source>
</evidence>
<evidence type="ECO:0000256" key="6">
    <source>
        <dbReference type="ARBA" id="ARBA00023004"/>
    </source>
</evidence>
<dbReference type="Pfam" id="PF04879">
    <property type="entry name" value="Molybdop_Fe4S4"/>
    <property type="match status" value="1"/>
</dbReference>
<dbReference type="InterPro" id="IPR006656">
    <property type="entry name" value="Mopterin_OxRdtase"/>
</dbReference>
<protein>
    <submittedName>
        <fullName evidence="10">Molybdopterin oxidoreductase</fullName>
    </submittedName>
    <submittedName>
        <fullName evidence="9">Nitrate reductase</fullName>
        <ecNumber evidence="9">1.7.99.4</ecNumber>
    </submittedName>
</protein>
<evidence type="ECO:0000256" key="5">
    <source>
        <dbReference type="ARBA" id="ARBA00023002"/>
    </source>
</evidence>
<dbReference type="Pfam" id="PF00384">
    <property type="entry name" value="Molybdopterin"/>
    <property type="match status" value="1"/>
</dbReference>
<dbReference type="PROSITE" id="PS00490">
    <property type="entry name" value="MOLYBDOPTERIN_PROK_2"/>
    <property type="match status" value="1"/>
</dbReference>
<keyword evidence="6" id="KW-0408">Iron</keyword>
<evidence type="ECO:0000256" key="2">
    <source>
        <dbReference type="ARBA" id="ARBA00010312"/>
    </source>
</evidence>
<dbReference type="SUPFAM" id="SSF50692">
    <property type="entry name" value="ADC-like"/>
    <property type="match status" value="1"/>
</dbReference>
<dbReference type="Pfam" id="PF01568">
    <property type="entry name" value="Molydop_binding"/>
    <property type="match status" value="1"/>
</dbReference>
<reference evidence="10 11" key="1">
    <citation type="submission" date="2009-09" db="EMBL/GenBank/DDBJ databases">
        <authorList>
            <person name="Weinstock G."/>
            <person name="Sodergren E."/>
            <person name="Clifton S."/>
            <person name="Fulton L."/>
            <person name="Fulton B."/>
            <person name="Courtney L."/>
            <person name="Fronick C."/>
            <person name="Harrison M."/>
            <person name="Strong C."/>
            <person name="Farmer C."/>
            <person name="Delahaunty K."/>
            <person name="Markovic C."/>
            <person name="Hall O."/>
            <person name="Minx P."/>
            <person name="Tomlinson C."/>
            <person name="Mitreva M."/>
            <person name="Nelson J."/>
            <person name="Hou S."/>
            <person name="Wollam A."/>
            <person name="Pepin K.H."/>
            <person name="Johnson M."/>
            <person name="Bhonagiri V."/>
            <person name="Nash W.E."/>
            <person name="Warren W."/>
            <person name="Chinwalla A."/>
            <person name="Mardis E.R."/>
            <person name="Wilson R.K."/>
        </authorList>
    </citation>
    <scope>NUCLEOTIDE SEQUENCE [LARGE SCALE GENOMIC DNA]</scope>
    <source>
        <strain evidence="10">ATCC 35185</strain>
        <strain evidence="11">ATCC 35185 / DSM 20758 / VPI D19B-28</strain>
    </source>
</reference>
<dbReference type="CDD" id="cd02766">
    <property type="entry name" value="MopB_3"/>
    <property type="match status" value="1"/>
</dbReference>
<dbReference type="Gene3D" id="3.40.228.10">
    <property type="entry name" value="Dimethylsulfoxide Reductase, domain 2"/>
    <property type="match status" value="1"/>
</dbReference>
<dbReference type="Gene3D" id="3.30.2070.10">
    <property type="entry name" value="Formate dehydrogenase/DMSO reductase"/>
    <property type="match status" value="1"/>
</dbReference>
<organism evidence="10 11">
    <name type="scientific">Selenomonas sputigena (strain ATCC 35185 / DSM 20758 / CCUG 44933 / VPI D19B-28)</name>
    <dbReference type="NCBI Taxonomy" id="546271"/>
    <lineage>
        <taxon>Bacteria</taxon>
        <taxon>Bacillati</taxon>
        <taxon>Bacillota</taxon>
        <taxon>Negativicutes</taxon>
        <taxon>Selenomonadales</taxon>
        <taxon>Selenomonadaceae</taxon>
        <taxon>Selenomonas</taxon>
    </lineage>
</organism>
<dbReference type="InterPro" id="IPR006655">
    <property type="entry name" value="Mopterin_OxRdtase_prok_CS"/>
</dbReference>
<dbReference type="AlphaFoldDB" id="C9LX66"/>